<comment type="caution">
    <text evidence="3">The sequence shown here is derived from an EMBL/GenBank/DDBJ whole genome shotgun (WGS) entry which is preliminary data.</text>
</comment>
<proteinExistence type="predicted"/>
<gene>
    <name evidence="3" type="ORF">BHAOGJBA_2255</name>
</gene>
<dbReference type="EMBL" id="BPQO01000008">
    <property type="protein sequence ID" value="GJD88734.1"/>
    <property type="molecule type" value="Genomic_DNA"/>
</dbReference>
<organism evidence="3 4">
    <name type="scientific">Methylobacterium hispanicum</name>
    <dbReference type="NCBI Taxonomy" id="270350"/>
    <lineage>
        <taxon>Bacteria</taxon>
        <taxon>Pseudomonadati</taxon>
        <taxon>Pseudomonadota</taxon>
        <taxon>Alphaproteobacteria</taxon>
        <taxon>Hyphomicrobiales</taxon>
        <taxon>Methylobacteriaceae</taxon>
        <taxon>Methylobacterium</taxon>
    </lineage>
</organism>
<feature type="signal peptide" evidence="2">
    <location>
        <begin position="1"/>
        <end position="21"/>
    </location>
</feature>
<evidence type="ECO:0000256" key="1">
    <source>
        <dbReference type="SAM" id="MobiDB-lite"/>
    </source>
</evidence>
<feature type="chain" id="PRO_5043551362" description="Secreted protein" evidence="2">
    <location>
        <begin position="22"/>
        <end position="116"/>
    </location>
</feature>
<evidence type="ECO:0000256" key="2">
    <source>
        <dbReference type="SAM" id="SignalP"/>
    </source>
</evidence>
<keyword evidence="2" id="KW-0732">Signal</keyword>
<reference evidence="3" key="1">
    <citation type="journal article" date="2016" name="Front. Microbiol.">
        <title>Genome Sequence of the Piezophilic, Mesophilic Sulfate-Reducing Bacterium Desulfovibrio indicus J2T.</title>
        <authorList>
            <person name="Cao J."/>
            <person name="Maignien L."/>
            <person name="Shao Z."/>
            <person name="Alain K."/>
            <person name="Jebbar M."/>
        </authorList>
    </citation>
    <scope>NUCLEOTIDE SEQUENCE</scope>
    <source>
        <strain evidence="3">DSM 16372</strain>
    </source>
</reference>
<name>A0AAV4ZKV9_9HYPH</name>
<keyword evidence="4" id="KW-1185">Reference proteome</keyword>
<evidence type="ECO:0000313" key="4">
    <source>
        <dbReference type="Proteomes" id="UP001055247"/>
    </source>
</evidence>
<dbReference type="AlphaFoldDB" id="A0AAV4ZKV9"/>
<feature type="region of interest" description="Disordered" evidence="1">
    <location>
        <begin position="23"/>
        <end position="49"/>
    </location>
</feature>
<evidence type="ECO:0008006" key="5">
    <source>
        <dbReference type="Google" id="ProtNLM"/>
    </source>
</evidence>
<sequence length="116" mass="12120">MRMRASLALGILLLGTAALGAADLLDRPPPPPGAGPRCAPRYFPRGDGEETVSRCVAPVPVPAGCVPRRAPVPTDAPDDPSYAGSAYGLGKPSYYGFTPPLGWDDPFDRAVLPYCP</sequence>
<dbReference type="Proteomes" id="UP001055247">
    <property type="component" value="Unassembled WGS sequence"/>
</dbReference>
<accession>A0AAV4ZKV9</accession>
<evidence type="ECO:0000313" key="3">
    <source>
        <dbReference type="EMBL" id="GJD88734.1"/>
    </source>
</evidence>
<reference evidence="3" key="2">
    <citation type="submission" date="2021-08" db="EMBL/GenBank/DDBJ databases">
        <authorList>
            <person name="Tani A."/>
            <person name="Ola A."/>
            <person name="Ogura Y."/>
            <person name="Katsura K."/>
            <person name="Hayashi T."/>
        </authorList>
    </citation>
    <scope>NUCLEOTIDE SEQUENCE</scope>
    <source>
        <strain evidence="3">DSM 16372</strain>
    </source>
</reference>
<protein>
    <recommendedName>
        <fullName evidence="5">Secreted protein</fullName>
    </recommendedName>
</protein>